<dbReference type="EMBL" id="BAAACI010000011">
    <property type="protein sequence ID" value="GAA0779447.1"/>
    <property type="molecule type" value="Genomic_DNA"/>
</dbReference>
<gene>
    <name evidence="1" type="ORF">GCM10008908_38100</name>
</gene>
<accession>A0ABP3WBD1</accession>
<evidence type="ECO:0000313" key="2">
    <source>
        <dbReference type="Proteomes" id="UP001501047"/>
    </source>
</evidence>
<name>A0ABP3WBD1_CLOSU</name>
<proteinExistence type="predicted"/>
<dbReference type="RefSeq" id="WP_343828128.1">
    <property type="nucleotide sequence ID" value="NZ_BAAACI010000011.1"/>
</dbReference>
<keyword evidence="2" id="KW-1185">Reference proteome</keyword>
<organism evidence="1 2">
    <name type="scientific">Clostridium subterminale</name>
    <dbReference type="NCBI Taxonomy" id="1550"/>
    <lineage>
        <taxon>Bacteria</taxon>
        <taxon>Bacillati</taxon>
        <taxon>Bacillota</taxon>
        <taxon>Clostridia</taxon>
        <taxon>Eubacteriales</taxon>
        <taxon>Clostridiaceae</taxon>
        <taxon>Clostridium</taxon>
    </lineage>
</organism>
<protein>
    <submittedName>
        <fullName evidence="1">M24 family metallopeptidase</fullName>
    </submittedName>
</protein>
<dbReference type="Gene3D" id="3.90.230.10">
    <property type="entry name" value="Creatinase/methionine aminopeptidase superfamily"/>
    <property type="match status" value="1"/>
</dbReference>
<reference evidence="2" key="1">
    <citation type="journal article" date="2019" name="Int. J. Syst. Evol. Microbiol.">
        <title>The Global Catalogue of Microorganisms (GCM) 10K type strain sequencing project: providing services to taxonomists for standard genome sequencing and annotation.</title>
        <authorList>
            <consortium name="The Broad Institute Genomics Platform"/>
            <consortium name="The Broad Institute Genome Sequencing Center for Infectious Disease"/>
            <person name="Wu L."/>
            <person name="Ma J."/>
        </authorList>
    </citation>
    <scope>NUCLEOTIDE SEQUENCE [LARGE SCALE GENOMIC DNA]</scope>
    <source>
        <strain evidence="2">JCM 1417</strain>
    </source>
</reference>
<comment type="caution">
    <text evidence="1">The sequence shown here is derived from an EMBL/GenBank/DDBJ whole genome shotgun (WGS) entry which is preliminary data.</text>
</comment>
<sequence length="429" mass="49637">MVNEFLINEMRQKLICGRLWPLEVQSELSTEILRERLDKVLPWAIESSDSDFWIVMGKENNEDPIMKTLFSWDMPNARRISILAFYYDKKSKKVRKMMFGSHSPIMNSIYENVQNKDENCWQGLKRIIDEINPKSIAVQESKNYGFCDGLISSLYKELIESLSESQRSRICSAENLSVKWLQRVTKKELAVLKVLVEVTQDIIKMTFSADSIKINGTTTTDLEWLMRNTISMLGLNFWFGPDVDMQRQGNLVSRIFDEPINYGDFLHCDIGVSCKFINLHTDMQWVCYVRKREEDSAPKGLRDLLVKGNRLQEIITSKFKYGKTGNDVFFESINQAKEEGIKPMIYSHPIGTFGHGSGTSIGRYDLQGFLEGCGECPIENETCYALELNVCDKLSEWDGQNVYMYLEEDIYFNNDVSYILGRQKEIIEI</sequence>
<dbReference type="SUPFAM" id="SSF55920">
    <property type="entry name" value="Creatinase/aminopeptidase"/>
    <property type="match status" value="1"/>
</dbReference>
<evidence type="ECO:0000313" key="1">
    <source>
        <dbReference type="EMBL" id="GAA0779447.1"/>
    </source>
</evidence>
<dbReference type="InterPro" id="IPR036005">
    <property type="entry name" value="Creatinase/aminopeptidase-like"/>
</dbReference>
<dbReference type="Proteomes" id="UP001501047">
    <property type="component" value="Unassembled WGS sequence"/>
</dbReference>